<dbReference type="SUPFAM" id="SSF50346">
    <property type="entry name" value="PRC-barrel domain"/>
    <property type="match status" value="1"/>
</dbReference>
<dbReference type="EMBL" id="GGEC01009408">
    <property type="protein sequence ID" value="MBW89891.1"/>
    <property type="molecule type" value="Transcribed_RNA"/>
</dbReference>
<dbReference type="InterPro" id="IPR011033">
    <property type="entry name" value="PRC_barrel-like_sf"/>
</dbReference>
<organism evidence="2">
    <name type="scientific">Rhizophora mucronata</name>
    <name type="common">Asiatic mangrove</name>
    <dbReference type="NCBI Taxonomy" id="61149"/>
    <lineage>
        <taxon>Eukaryota</taxon>
        <taxon>Viridiplantae</taxon>
        <taxon>Streptophyta</taxon>
        <taxon>Embryophyta</taxon>
        <taxon>Tracheophyta</taxon>
        <taxon>Spermatophyta</taxon>
        <taxon>Magnoliopsida</taxon>
        <taxon>eudicotyledons</taxon>
        <taxon>Gunneridae</taxon>
        <taxon>Pentapetalae</taxon>
        <taxon>rosids</taxon>
        <taxon>fabids</taxon>
        <taxon>Malpighiales</taxon>
        <taxon>Rhizophoraceae</taxon>
        <taxon>Rhizophora</taxon>
    </lineage>
</organism>
<protein>
    <submittedName>
        <fullName evidence="2">Uncharacterized protein MANES_09G123200</fullName>
    </submittedName>
</protein>
<feature type="region of interest" description="Disordered" evidence="1">
    <location>
        <begin position="118"/>
        <end position="145"/>
    </location>
</feature>
<reference evidence="2" key="1">
    <citation type="submission" date="2018-02" db="EMBL/GenBank/DDBJ databases">
        <title>Rhizophora mucronata_Transcriptome.</title>
        <authorList>
            <person name="Meera S.P."/>
            <person name="Sreeshan A."/>
            <person name="Augustine A."/>
        </authorList>
    </citation>
    <scope>NUCLEOTIDE SEQUENCE</scope>
    <source>
        <tissue evidence="2">Leaf</tissue>
    </source>
</reference>
<sequence>MTDCLPCMNPFAFAATKAQNSGFITSTSEKFTSRVEASCHRNDRLNLIKAKAGKNNRFVLGSEGYKFPDELGFKEKGEQQQLELDSRIGREPTMGNGQRMESSGILDILDMKGRQKIRESGEGGEEQDLVRAGDEKPAPENGVAAAGGRRGRLLVRRSNLLAKQVISVQSARSLGFVSQIWVDIVSWVVLVIEVRPNLLAGEPERFLQEDVSQVGDVILVEDETVLEKDLKKGCLETLVGYRVITPSQQELGKVRGYSFNINSGAVESLELDAFGISIIPSSLVSTYALLIEDVLEVLPDTVVVHEAAASRIHRITKGFWDTHCVQTSMDELGEFSDGKSSSRSNSGGRNRRRSGSKKFHPKTKDIGDDWELPIDYL</sequence>
<dbReference type="PANTHER" id="PTHR36740:SF1">
    <property type="entry name" value="PRC-BARREL DOMAIN-CONTAINING PROTEIN"/>
    <property type="match status" value="1"/>
</dbReference>
<feature type="compositionally biased region" description="Basic residues" evidence="1">
    <location>
        <begin position="349"/>
        <end position="361"/>
    </location>
</feature>
<feature type="region of interest" description="Disordered" evidence="1">
    <location>
        <begin position="333"/>
        <end position="377"/>
    </location>
</feature>
<evidence type="ECO:0000256" key="1">
    <source>
        <dbReference type="SAM" id="MobiDB-lite"/>
    </source>
</evidence>
<feature type="compositionally biased region" description="Basic and acidic residues" evidence="1">
    <location>
        <begin position="128"/>
        <end position="138"/>
    </location>
</feature>
<feature type="compositionally biased region" description="Low complexity" evidence="1">
    <location>
        <begin position="338"/>
        <end position="348"/>
    </location>
</feature>
<feature type="compositionally biased region" description="Acidic residues" evidence="1">
    <location>
        <begin position="368"/>
        <end position="377"/>
    </location>
</feature>
<dbReference type="AlphaFoldDB" id="A0A2P2J8W0"/>
<evidence type="ECO:0000313" key="2">
    <source>
        <dbReference type="EMBL" id="MBW89891.1"/>
    </source>
</evidence>
<name>A0A2P2J8W0_RHIMU</name>
<proteinExistence type="predicted"/>
<accession>A0A2P2J8W0</accession>
<dbReference type="PANTHER" id="PTHR36740">
    <property type="entry name" value="PRC DOMAIN-CONTAINING PROTEIN"/>
    <property type="match status" value="1"/>
</dbReference>